<dbReference type="Pfam" id="PF11992">
    <property type="entry name" value="TgpA_N"/>
    <property type="match status" value="1"/>
</dbReference>
<proteinExistence type="predicted"/>
<dbReference type="EMBL" id="AUZX01001242">
    <property type="protein sequence ID" value="EQD79607.1"/>
    <property type="molecule type" value="Genomic_DNA"/>
</dbReference>
<evidence type="ECO:0000256" key="1">
    <source>
        <dbReference type="SAM" id="Phobius"/>
    </source>
</evidence>
<dbReference type="InterPro" id="IPR021878">
    <property type="entry name" value="TgpA_N"/>
</dbReference>
<dbReference type="Pfam" id="PF01841">
    <property type="entry name" value="Transglut_core"/>
    <property type="match status" value="1"/>
</dbReference>
<organism evidence="3">
    <name type="scientific">mine drainage metagenome</name>
    <dbReference type="NCBI Taxonomy" id="410659"/>
    <lineage>
        <taxon>unclassified sequences</taxon>
        <taxon>metagenomes</taxon>
        <taxon>ecological metagenomes</taxon>
    </lineage>
</organism>
<reference evidence="3" key="1">
    <citation type="submission" date="2013-08" db="EMBL/GenBank/DDBJ databases">
        <authorList>
            <person name="Mendez C."/>
            <person name="Richter M."/>
            <person name="Ferrer M."/>
            <person name="Sanchez J."/>
        </authorList>
    </citation>
    <scope>NUCLEOTIDE SEQUENCE</scope>
</reference>
<dbReference type="PANTHER" id="PTHR42736:SF1">
    <property type="entry name" value="PROTEIN-GLUTAMINE GAMMA-GLUTAMYLTRANSFERASE"/>
    <property type="match status" value="1"/>
</dbReference>
<name>T1CBJ7_9ZZZZ</name>
<feature type="transmembrane region" description="Helical" evidence="1">
    <location>
        <begin position="148"/>
        <end position="167"/>
    </location>
</feature>
<dbReference type="InterPro" id="IPR025403">
    <property type="entry name" value="TgpA-like_C"/>
</dbReference>
<evidence type="ECO:0000259" key="2">
    <source>
        <dbReference type="SMART" id="SM00460"/>
    </source>
</evidence>
<dbReference type="InterPro" id="IPR002931">
    <property type="entry name" value="Transglutaminase-like"/>
</dbReference>
<dbReference type="SUPFAM" id="SSF54001">
    <property type="entry name" value="Cysteine proteinases"/>
    <property type="match status" value="1"/>
</dbReference>
<dbReference type="PANTHER" id="PTHR42736">
    <property type="entry name" value="PROTEIN-GLUTAMINE GAMMA-GLUTAMYLTRANSFERASE"/>
    <property type="match status" value="1"/>
</dbReference>
<dbReference type="AlphaFoldDB" id="T1CBJ7"/>
<feature type="domain" description="Transglutaminase-like" evidence="2">
    <location>
        <begin position="416"/>
        <end position="487"/>
    </location>
</feature>
<keyword evidence="1" id="KW-0472">Membrane</keyword>
<protein>
    <submittedName>
        <fullName evidence="3">Transglutaminase domain-containing protein</fullName>
    </submittedName>
</protein>
<dbReference type="Pfam" id="PF13559">
    <property type="entry name" value="DUF4129"/>
    <property type="match status" value="1"/>
</dbReference>
<feature type="transmembrane region" description="Helical" evidence="1">
    <location>
        <begin position="555"/>
        <end position="578"/>
    </location>
</feature>
<comment type="caution">
    <text evidence="3">The sequence shown here is derived from an EMBL/GenBank/DDBJ whole genome shotgun (WGS) entry which is preliminary data.</text>
</comment>
<gene>
    <name evidence="3" type="ORF">B1A_01638</name>
</gene>
<dbReference type="SMART" id="SM00460">
    <property type="entry name" value="TGc"/>
    <property type="match status" value="1"/>
</dbReference>
<reference evidence="3" key="2">
    <citation type="journal article" date="2014" name="ISME J.">
        <title>Microbial stratification in low pH oxic and suboxic macroscopic growths along an acid mine drainage.</title>
        <authorList>
            <person name="Mendez-Garcia C."/>
            <person name="Mesa V."/>
            <person name="Sprenger R.R."/>
            <person name="Richter M."/>
            <person name="Diez M.S."/>
            <person name="Solano J."/>
            <person name="Bargiela R."/>
            <person name="Golyshina O.V."/>
            <person name="Manteca A."/>
            <person name="Ramos J.L."/>
            <person name="Gallego J.R."/>
            <person name="Llorente I."/>
            <person name="Martins Dos Santos V.A."/>
            <person name="Jensen O.N."/>
            <person name="Pelaez A.I."/>
            <person name="Sanchez J."/>
            <person name="Ferrer M."/>
        </authorList>
    </citation>
    <scope>NUCLEOTIDE SEQUENCE</scope>
</reference>
<sequence>MPDFALAKNTWMEFFVTPMKAASPRPDTRSFSLLSLTVAATLALHAAHLPLWLSPPLALLLALRWVGFHRGRRFPALLRYALVLALPLGVIASYGTLFGRLPGAALAVGLLVLKLTETETHRDVHIAVAVAAFTLMSALLFGQSLLQTLLVCAALWPALATLLALQPSAGDTRAILKTAALRLAAALPVALIAFVLIPRLATPLWGAPGMQQARTGISASMSPGAIGQLLVDDSPAFRVGFDGPIPPRSARYFRAVVLWHFDGRTWTSGRAAQHLPLEPVQAPGPALRYTISMEATRQTLLPALDMPLQAPSGTRFTAERTLLADKPVDHGLRYTLDSAMTYRLQARLGARERALALQLPANDDPRARALAARWHARYGDDAPAIITAALRRFHDDGYRYTLMPPPLGRQQVDDFLFDTRAGFCEHYASAFVFLMRAAGIPARVVAGYQGGYANRVADYLLVRQADAHAWAEAWLRGRGWVRVDPTAAVRPDRISLGAIAAAQGAGARWYQAGWLVGLRDRIDVLNRLWDQTVVGFNALRQRGLLSRFGVDPQRWQSVALALGGALAVVLALGLALALREPVAARDALGRGFDRLERRLARRGHRRQPGEAPAQFMERIASNLPAAHAAMLRELSTGFVRLRYACTQPVSRLAIRDWARRAREFEP</sequence>
<dbReference type="Gene3D" id="3.10.620.30">
    <property type="match status" value="1"/>
</dbReference>
<dbReference type="InterPro" id="IPR038765">
    <property type="entry name" value="Papain-like_cys_pep_sf"/>
</dbReference>
<evidence type="ECO:0000313" key="3">
    <source>
        <dbReference type="EMBL" id="EQD79607.1"/>
    </source>
</evidence>
<dbReference type="InterPro" id="IPR052901">
    <property type="entry name" value="Bact_TGase-like"/>
</dbReference>
<feature type="transmembrane region" description="Helical" evidence="1">
    <location>
        <begin position="179"/>
        <end position="201"/>
    </location>
</feature>
<feature type="transmembrane region" description="Helical" evidence="1">
    <location>
        <begin position="80"/>
        <end position="112"/>
    </location>
</feature>
<accession>T1CBJ7</accession>
<keyword evidence="1" id="KW-0812">Transmembrane</keyword>
<keyword evidence="1" id="KW-1133">Transmembrane helix</keyword>